<dbReference type="EnsemblMetazoa" id="ISCW007781-RA">
    <property type="protein sequence ID" value="ISCW007781-PA"/>
    <property type="gene ID" value="ISCW007781"/>
</dbReference>
<gene>
    <name evidence="2" type="ORF">IscW_ISCW007781</name>
</gene>
<proteinExistence type="predicted"/>
<dbReference type="EMBL" id="ABJB010331191">
    <property type="status" value="NOT_ANNOTATED_CDS"/>
    <property type="molecule type" value="Genomic_DNA"/>
</dbReference>
<organism>
    <name type="scientific">Ixodes scapularis</name>
    <name type="common">Black-legged tick</name>
    <name type="synonym">Deer tick</name>
    <dbReference type="NCBI Taxonomy" id="6945"/>
    <lineage>
        <taxon>Eukaryota</taxon>
        <taxon>Metazoa</taxon>
        <taxon>Ecdysozoa</taxon>
        <taxon>Arthropoda</taxon>
        <taxon>Chelicerata</taxon>
        <taxon>Arachnida</taxon>
        <taxon>Acari</taxon>
        <taxon>Parasitiformes</taxon>
        <taxon>Ixodida</taxon>
        <taxon>Ixodoidea</taxon>
        <taxon>Ixodidae</taxon>
        <taxon>Ixodinae</taxon>
        <taxon>Ixodes</taxon>
    </lineage>
</organism>
<dbReference type="AlphaFoldDB" id="B7PV67"/>
<evidence type="ECO:0000313" key="4">
    <source>
        <dbReference type="Proteomes" id="UP000001555"/>
    </source>
</evidence>
<dbReference type="VEuPathDB" id="VectorBase:ISCI007781"/>
<dbReference type="Proteomes" id="UP000001555">
    <property type="component" value="Unassembled WGS sequence"/>
</dbReference>
<dbReference type="HOGENOM" id="CLU_2673852_0_0_1"/>
<accession>B7PV67</accession>
<evidence type="ECO:0000313" key="3">
    <source>
        <dbReference type="EnsemblMetazoa" id="ISCW007781-PA"/>
    </source>
</evidence>
<name>B7PV67_IXOSC</name>
<sequence length="75" mass="8842">MCYKRRTQHGSTLAKCQLCAIFRICLNEPFRKSFLMGHVVNVHSVILLAWLIKHTFSVAQLLRRNHTRLFFLEVV</sequence>
<feature type="transmembrane region" description="Helical" evidence="1">
    <location>
        <begin position="33"/>
        <end position="52"/>
    </location>
</feature>
<keyword evidence="1" id="KW-0812">Transmembrane</keyword>
<reference evidence="2 4" key="1">
    <citation type="submission" date="2008-03" db="EMBL/GenBank/DDBJ databases">
        <title>Annotation of Ixodes scapularis.</title>
        <authorList>
            <consortium name="Ixodes scapularis Genome Project Consortium"/>
            <person name="Caler E."/>
            <person name="Hannick L.I."/>
            <person name="Bidwell S."/>
            <person name="Joardar V."/>
            <person name="Thiagarajan M."/>
            <person name="Amedeo P."/>
            <person name="Galinsky K.J."/>
            <person name="Schobel S."/>
            <person name="Inman J."/>
            <person name="Hostetler J."/>
            <person name="Miller J."/>
            <person name="Hammond M."/>
            <person name="Megy K."/>
            <person name="Lawson D."/>
            <person name="Kodira C."/>
            <person name="Sutton G."/>
            <person name="Meyer J."/>
            <person name="Hill C.A."/>
            <person name="Birren B."/>
            <person name="Nene V."/>
            <person name="Collins F."/>
            <person name="Alarcon-Chaidez F."/>
            <person name="Wikel S."/>
            <person name="Strausberg R."/>
        </authorList>
    </citation>
    <scope>NUCLEOTIDE SEQUENCE [LARGE SCALE GENOMIC DNA]</scope>
    <source>
        <strain evidence="4">Wikel</strain>
        <strain evidence="2">Wikel colony</strain>
    </source>
</reference>
<dbReference type="PaxDb" id="6945-B7PV67"/>
<evidence type="ECO:0000256" key="1">
    <source>
        <dbReference type="SAM" id="Phobius"/>
    </source>
</evidence>
<keyword evidence="4" id="KW-1185">Reference proteome</keyword>
<dbReference type="InParanoid" id="B7PV67"/>
<protein>
    <submittedName>
        <fullName evidence="2 3">Uncharacterized protein</fullName>
    </submittedName>
</protein>
<keyword evidence="1" id="KW-1133">Transmembrane helix</keyword>
<keyword evidence="1" id="KW-0472">Membrane</keyword>
<reference evidence="3" key="2">
    <citation type="submission" date="2020-05" db="UniProtKB">
        <authorList>
            <consortium name="EnsemblMetazoa"/>
        </authorList>
    </citation>
    <scope>IDENTIFICATION</scope>
    <source>
        <strain evidence="3">wikel</strain>
    </source>
</reference>
<dbReference type="VEuPathDB" id="VectorBase:ISCW007781"/>
<evidence type="ECO:0000313" key="2">
    <source>
        <dbReference type="EMBL" id="EEC10489.1"/>
    </source>
</evidence>
<dbReference type="EMBL" id="DS798230">
    <property type="protein sequence ID" value="EEC10489.1"/>
    <property type="molecule type" value="Genomic_DNA"/>
</dbReference>